<evidence type="ECO:0000256" key="1">
    <source>
        <dbReference type="ARBA" id="ARBA00010479"/>
    </source>
</evidence>
<accession>A0A182E7S3</accession>
<dbReference type="SUPFAM" id="SSF90096">
    <property type="entry name" value="Subunits of heterodimeric actin filament capping protein Capz"/>
    <property type="match status" value="1"/>
</dbReference>
<dbReference type="PROSITE" id="PS00748">
    <property type="entry name" value="F_ACTIN_CAPPING_A_1"/>
    <property type="match status" value="1"/>
</dbReference>
<reference evidence="6 7" key="2">
    <citation type="submission" date="2018-08" db="EMBL/GenBank/DDBJ databases">
        <authorList>
            <person name="Laetsch R D."/>
            <person name="Stevens L."/>
            <person name="Kumar S."/>
            <person name="Blaxter L. M."/>
        </authorList>
    </citation>
    <scope>NUCLEOTIDE SEQUENCE [LARGE SCALE GENOMIC DNA]</scope>
</reference>
<dbReference type="AlphaFoldDB" id="A0A182E7S3"/>
<dbReference type="Pfam" id="PF01267">
    <property type="entry name" value="F-actin_cap_A"/>
    <property type="match status" value="1"/>
</dbReference>
<dbReference type="WBParaSite" id="nOo.2.0.1.t04070-RA">
    <property type="protein sequence ID" value="nOo.2.0.1.t04070-RA"/>
    <property type="gene ID" value="nOo.2.0.1.g04070"/>
</dbReference>
<evidence type="ECO:0000256" key="3">
    <source>
        <dbReference type="ARBA" id="ARBA00022467"/>
    </source>
</evidence>
<dbReference type="Proteomes" id="UP000271087">
    <property type="component" value="Unassembled WGS sequence"/>
</dbReference>
<evidence type="ECO:0000313" key="8">
    <source>
        <dbReference type="WBParaSite" id="nOo.2.0.1.t04070-RA"/>
    </source>
</evidence>
<dbReference type="FunFam" id="3.90.1150.210:FF:000003">
    <property type="entry name" value="F-actin-capping protein subunit alpha"/>
    <property type="match status" value="1"/>
</dbReference>
<dbReference type="GO" id="GO:0030863">
    <property type="term" value="C:cortical cytoskeleton"/>
    <property type="evidence" value="ECO:0007669"/>
    <property type="project" value="TreeGrafter"/>
</dbReference>
<reference evidence="8" key="1">
    <citation type="submission" date="2016-06" db="UniProtKB">
        <authorList>
            <consortium name="WormBaseParasite"/>
        </authorList>
    </citation>
    <scope>IDENTIFICATION</scope>
</reference>
<dbReference type="GO" id="GO:0008290">
    <property type="term" value="C:F-actin capping protein complex"/>
    <property type="evidence" value="ECO:0007669"/>
    <property type="project" value="InterPro"/>
</dbReference>
<dbReference type="InterPro" id="IPR017865">
    <property type="entry name" value="F-actin_cap_asu_CS"/>
</dbReference>
<keyword evidence="4" id="KW-0009">Actin-binding</keyword>
<feature type="transmembrane region" description="Helical" evidence="5">
    <location>
        <begin position="77"/>
        <end position="96"/>
    </location>
</feature>
<keyword evidence="3" id="KW-0117">Actin capping</keyword>
<dbReference type="Gene3D" id="3.30.1140.60">
    <property type="entry name" value="F-actin capping protein, alpha subunit"/>
    <property type="match status" value="1"/>
</dbReference>
<dbReference type="OrthoDB" id="340550at2759"/>
<evidence type="ECO:0000313" key="6">
    <source>
        <dbReference type="EMBL" id="VDK71608.1"/>
    </source>
</evidence>
<sequence>MLKALKGRVNIVHACRSRHILYGQQNTSKSSGSQTEQIQKKIIEMEKITHRSIINGREVLWSNTSDYMKTNKAHEQLRKVLTACAVIMAINVFFFIQAGKDLKRRRKANMDEREMQRRELNLSGEERHKIGKPFEDLKILGLAETYWNLVIVIEVWILLAVAADLGAAVLKGGGGGGVVELLWSEISENWRISVVQVGEPQLTNMQQCYCGLYKDLWNIFLCASTFVFNDVRMLLNNDVLLKNGCAAAFAQYNKEQFIPVKLESVDKQTLITPFNEMPNGRFYDPRSRNSFKYEHLRKEATDIQAESANDVSCETWRKAVQEEADKYIESHYEDTGITAVFVNNDSLTLCIESHRYQPKNFWNGRWRSQWTLPIADGRNEHCEIKGVIKVHVHYYEDGNVQLVSTKETSAKITYTDAVQENYQQMSATTFKALRRQLPVTGVKFDWNNTHTYRISKDLKPQ</sequence>
<protein>
    <recommendedName>
        <fullName evidence="2">F-actin-capping protein subunit alpha</fullName>
    </recommendedName>
</protein>
<evidence type="ECO:0000256" key="4">
    <source>
        <dbReference type="ARBA" id="ARBA00023203"/>
    </source>
</evidence>
<keyword evidence="5" id="KW-1133">Transmembrane helix</keyword>
<dbReference type="PANTHER" id="PTHR10653:SF0">
    <property type="entry name" value="F-ACTIN-CAPPING PROTEIN SUBUNIT ALPHA"/>
    <property type="match status" value="1"/>
</dbReference>
<dbReference type="InterPro" id="IPR042489">
    <property type="entry name" value="CapZ_alpha_1"/>
</dbReference>
<dbReference type="GO" id="GO:0051016">
    <property type="term" value="P:barbed-end actin filament capping"/>
    <property type="evidence" value="ECO:0007669"/>
    <property type="project" value="InterPro"/>
</dbReference>
<dbReference type="InterPro" id="IPR042276">
    <property type="entry name" value="CapZ_alpha/beta_2"/>
</dbReference>
<evidence type="ECO:0000256" key="5">
    <source>
        <dbReference type="SAM" id="Phobius"/>
    </source>
</evidence>
<dbReference type="InterPro" id="IPR037282">
    <property type="entry name" value="CapZ_alpha/beta"/>
</dbReference>
<dbReference type="STRING" id="42157.A0A182E7S3"/>
<organism evidence="8">
    <name type="scientific">Onchocerca ochengi</name>
    <name type="common">Filarial nematode worm</name>
    <dbReference type="NCBI Taxonomy" id="42157"/>
    <lineage>
        <taxon>Eukaryota</taxon>
        <taxon>Metazoa</taxon>
        <taxon>Ecdysozoa</taxon>
        <taxon>Nematoda</taxon>
        <taxon>Chromadorea</taxon>
        <taxon>Rhabditida</taxon>
        <taxon>Spirurina</taxon>
        <taxon>Spiruromorpha</taxon>
        <taxon>Filarioidea</taxon>
        <taxon>Onchocercidae</taxon>
        <taxon>Onchocerca</taxon>
    </lineage>
</organism>
<dbReference type="GO" id="GO:0051015">
    <property type="term" value="F:actin filament binding"/>
    <property type="evidence" value="ECO:0007669"/>
    <property type="project" value="TreeGrafter"/>
</dbReference>
<keyword evidence="5" id="KW-0472">Membrane</keyword>
<dbReference type="GO" id="GO:0030036">
    <property type="term" value="P:actin cytoskeleton organization"/>
    <property type="evidence" value="ECO:0007669"/>
    <property type="project" value="TreeGrafter"/>
</dbReference>
<comment type="similarity">
    <text evidence="1">Belongs to the F-actin-capping protein alpha subunit family.</text>
</comment>
<evidence type="ECO:0000256" key="2">
    <source>
        <dbReference type="ARBA" id="ARBA00014038"/>
    </source>
</evidence>
<dbReference type="Gene3D" id="3.90.1150.210">
    <property type="entry name" value="F-actin capping protein, beta subunit"/>
    <property type="match status" value="1"/>
</dbReference>
<dbReference type="PANTHER" id="PTHR10653">
    <property type="entry name" value="F-ACTIN-CAPPING PROTEIN SUBUNIT ALPHA"/>
    <property type="match status" value="1"/>
</dbReference>
<evidence type="ECO:0000313" key="7">
    <source>
        <dbReference type="Proteomes" id="UP000271087"/>
    </source>
</evidence>
<gene>
    <name evidence="6" type="ORF">NOO_LOCUS4070</name>
</gene>
<name>A0A182E7S3_ONCOC</name>
<keyword evidence="7" id="KW-1185">Reference proteome</keyword>
<dbReference type="InterPro" id="IPR002189">
    <property type="entry name" value="CapZ_alpha"/>
</dbReference>
<dbReference type="EMBL" id="UYRW01000862">
    <property type="protein sequence ID" value="VDK71608.1"/>
    <property type="molecule type" value="Genomic_DNA"/>
</dbReference>
<dbReference type="PRINTS" id="PR00191">
    <property type="entry name" value="FACTINCAPA"/>
</dbReference>
<keyword evidence="5" id="KW-0812">Transmembrane</keyword>
<proteinExistence type="inferred from homology"/>